<dbReference type="InterPro" id="IPR025447">
    <property type="entry name" value="DUF4192"/>
</dbReference>
<evidence type="ECO:0000313" key="1">
    <source>
        <dbReference type="EMBL" id="MCM6762481.1"/>
    </source>
</evidence>
<proteinExistence type="predicted"/>
<reference evidence="1" key="1">
    <citation type="submission" date="2022-06" db="EMBL/GenBank/DDBJ databases">
        <title>Whole genome shotgun sequencing (WGS) of Rathayibacter sp. ZW T2_19, isolated from stored onions (Allium cepa).</title>
        <authorList>
            <person name="Stoll D.A."/>
            <person name="Huch M."/>
        </authorList>
    </citation>
    <scope>NUCLEOTIDE SEQUENCE</scope>
    <source>
        <strain evidence="1">ZW T2_19</strain>
    </source>
</reference>
<evidence type="ECO:0000313" key="2">
    <source>
        <dbReference type="Proteomes" id="UP001155240"/>
    </source>
</evidence>
<accession>A0A9X2E0T7</accession>
<sequence>MPPLDRTSDRSRPSDPDLLREVEIVRAKGFADLLSVVPSLLGVLPRESLVVVPFLGRRTVGGFRLPLAARLRPSHIDALTEGAVASLAAVPEADGVLAVVYTDRSYDAEVGIPLPQLGRALVERLERTGYGIVGVACVASDGWGRYTIPSERRTARPLAGIEDSESGLFSRAVTEEPLDVSALAELPVVEEDDRRVVEAVLATPPGGMLEDPTAIVERWLRGPSVARREGRVLQLLQSPPMRDQLTLQIALGPHRARSSFLRMVRLQAEQEFTGETMDEIIAREAAIGRTDERDIADAELLMGEGPGPDRGRLERATTALARTAALAPPEARAPVLTVLAWCWWARGVGSLAALHLGEARRLDPAYSMAQLYDSLFAARHVPGWVLEGTSRRLLAAAARR</sequence>
<protein>
    <submittedName>
        <fullName evidence="1">DUF4192 domain-containing protein</fullName>
    </submittedName>
</protein>
<organism evidence="1 2">
    <name type="scientific">Rathayibacter rubneri</name>
    <dbReference type="NCBI Taxonomy" id="2950106"/>
    <lineage>
        <taxon>Bacteria</taxon>
        <taxon>Bacillati</taxon>
        <taxon>Actinomycetota</taxon>
        <taxon>Actinomycetes</taxon>
        <taxon>Micrococcales</taxon>
        <taxon>Microbacteriaceae</taxon>
        <taxon>Rathayibacter</taxon>
    </lineage>
</organism>
<dbReference type="AlphaFoldDB" id="A0A9X2E0T7"/>
<comment type="caution">
    <text evidence="1">The sequence shown here is derived from an EMBL/GenBank/DDBJ whole genome shotgun (WGS) entry which is preliminary data.</text>
</comment>
<keyword evidence="2" id="KW-1185">Reference proteome</keyword>
<dbReference type="RefSeq" id="WP_251945135.1">
    <property type="nucleotide sequence ID" value="NZ_JAMRYM010000028.1"/>
</dbReference>
<dbReference type="Proteomes" id="UP001155240">
    <property type="component" value="Unassembled WGS sequence"/>
</dbReference>
<gene>
    <name evidence="1" type="ORF">NB037_08635</name>
</gene>
<name>A0A9X2E0T7_9MICO</name>
<dbReference type="Pfam" id="PF13830">
    <property type="entry name" value="DUF4192"/>
    <property type="match status" value="1"/>
</dbReference>
<dbReference type="EMBL" id="JAMRYM010000028">
    <property type="protein sequence ID" value="MCM6762481.1"/>
    <property type="molecule type" value="Genomic_DNA"/>
</dbReference>